<evidence type="ECO:0000313" key="7">
    <source>
        <dbReference type="EMBL" id="KAA5322893.1"/>
    </source>
</evidence>
<dbReference type="Proteomes" id="UP000481700">
    <property type="component" value="Unassembled WGS sequence"/>
</dbReference>
<evidence type="ECO:0000259" key="5">
    <source>
        <dbReference type="Pfam" id="PF04542"/>
    </source>
</evidence>
<dbReference type="InterPro" id="IPR013324">
    <property type="entry name" value="RNA_pol_sigma_r3/r4-like"/>
</dbReference>
<dbReference type="InterPro" id="IPR036388">
    <property type="entry name" value="WH-like_DNA-bd_sf"/>
</dbReference>
<evidence type="ECO:0000259" key="6">
    <source>
        <dbReference type="Pfam" id="PF08281"/>
    </source>
</evidence>
<dbReference type="Gene3D" id="1.10.1740.10">
    <property type="match status" value="1"/>
</dbReference>
<keyword evidence="3" id="KW-0731">Sigma factor</keyword>
<evidence type="ECO:0000256" key="1">
    <source>
        <dbReference type="ARBA" id="ARBA00010641"/>
    </source>
</evidence>
<dbReference type="Pfam" id="PF04542">
    <property type="entry name" value="Sigma70_r2"/>
    <property type="match status" value="1"/>
</dbReference>
<proteinExistence type="inferred from homology"/>
<sequence>MEIKDERELLAMIAKEPEKGFRHLMAQYRDAVYWHIRRLVVSHMDAQDATQETFVRIFRSMSDFKSKGSFRSWIFRIATNEALRILSRRQSDQLSLDDSPVELGNMMADEYVDYSDLEAVKLQNAILSLPAKQQLAFNLRYYNELGYDEIAGIIGSTTDSAKQNYHIAKEKIIKYMNLNN</sequence>
<dbReference type="PANTHER" id="PTHR43133">
    <property type="entry name" value="RNA POLYMERASE ECF-TYPE SIGMA FACTO"/>
    <property type="match status" value="1"/>
</dbReference>
<dbReference type="InterPro" id="IPR013249">
    <property type="entry name" value="RNA_pol_sigma70_r4_t2"/>
</dbReference>
<dbReference type="GO" id="GO:0016987">
    <property type="term" value="F:sigma factor activity"/>
    <property type="evidence" value="ECO:0007669"/>
    <property type="project" value="UniProtKB-KW"/>
</dbReference>
<keyword evidence="4" id="KW-0804">Transcription</keyword>
<feature type="domain" description="RNA polymerase sigma-70 region 2" evidence="5">
    <location>
        <begin position="24"/>
        <end position="90"/>
    </location>
</feature>
<keyword evidence="2" id="KW-0805">Transcription regulation</keyword>
<accession>A0A6L3J2F4</accession>
<name>A0A6L3J2F4_9BACT</name>
<dbReference type="PANTHER" id="PTHR43133:SF51">
    <property type="entry name" value="RNA POLYMERASE SIGMA FACTOR"/>
    <property type="match status" value="1"/>
</dbReference>
<evidence type="ECO:0000256" key="4">
    <source>
        <dbReference type="ARBA" id="ARBA00023163"/>
    </source>
</evidence>
<dbReference type="InterPro" id="IPR007627">
    <property type="entry name" value="RNA_pol_sigma70_r2"/>
</dbReference>
<dbReference type="Gene3D" id="1.10.10.10">
    <property type="entry name" value="Winged helix-like DNA-binding domain superfamily/Winged helix DNA-binding domain"/>
    <property type="match status" value="1"/>
</dbReference>
<dbReference type="GO" id="GO:0003677">
    <property type="term" value="F:DNA binding"/>
    <property type="evidence" value="ECO:0007669"/>
    <property type="project" value="InterPro"/>
</dbReference>
<dbReference type="RefSeq" id="WP_117543536.1">
    <property type="nucleotide sequence ID" value="NZ_DAWDYP010000003.1"/>
</dbReference>
<reference evidence="7 8" key="1">
    <citation type="journal article" date="2019" name="Nat. Med.">
        <title>A library of human gut bacterial isolates paired with longitudinal multiomics data enables mechanistic microbiome research.</title>
        <authorList>
            <person name="Poyet M."/>
            <person name="Groussin M."/>
            <person name="Gibbons S.M."/>
            <person name="Avila-Pacheco J."/>
            <person name="Jiang X."/>
            <person name="Kearney S.M."/>
            <person name="Perrotta A.R."/>
            <person name="Berdy B."/>
            <person name="Zhao S."/>
            <person name="Lieberman T.D."/>
            <person name="Swanson P.K."/>
            <person name="Smith M."/>
            <person name="Roesemann S."/>
            <person name="Alexander J.E."/>
            <person name="Rich S.A."/>
            <person name="Livny J."/>
            <person name="Vlamakis H."/>
            <person name="Clish C."/>
            <person name="Bullock K."/>
            <person name="Deik A."/>
            <person name="Scott J."/>
            <person name="Pierce K.A."/>
            <person name="Xavier R.J."/>
            <person name="Alm E.J."/>
        </authorList>
    </citation>
    <scope>NUCLEOTIDE SEQUENCE [LARGE SCALE GENOMIC DNA]</scope>
    <source>
        <strain evidence="7 8">BIOML-A25</strain>
    </source>
</reference>
<comment type="similarity">
    <text evidence="1">Belongs to the sigma-70 factor family. ECF subfamily.</text>
</comment>
<gene>
    <name evidence="7" type="ORF">F2Z07_04305</name>
</gene>
<comment type="caution">
    <text evidence="7">The sequence shown here is derived from an EMBL/GenBank/DDBJ whole genome shotgun (WGS) entry which is preliminary data.</text>
</comment>
<dbReference type="AlphaFoldDB" id="A0A6L3J2F4"/>
<dbReference type="Pfam" id="PF08281">
    <property type="entry name" value="Sigma70_r4_2"/>
    <property type="match status" value="1"/>
</dbReference>
<organism evidence="7 8">
    <name type="scientific">Phocaeicola dorei</name>
    <dbReference type="NCBI Taxonomy" id="357276"/>
    <lineage>
        <taxon>Bacteria</taxon>
        <taxon>Pseudomonadati</taxon>
        <taxon>Bacteroidota</taxon>
        <taxon>Bacteroidia</taxon>
        <taxon>Bacteroidales</taxon>
        <taxon>Bacteroidaceae</taxon>
        <taxon>Phocaeicola</taxon>
    </lineage>
</organism>
<dbReference type="SUPFAM" id="SSF88659">
    <property type="entry name" value="Sigma3 and sigma4 domains of RNA polymerase sigma factors"/>
    <property type="match status" value="1"/>
</dbReference>
<evidence type="ECO:0000256" key="2">
    <source>
        <dbReference type="ARBA" id="ARBA00023015"/>
    </source>
</evidence>
<dbReference type="InterPro" id="IPR039425">
    <property type="entry name" value="RNA_pol_sigma-70-like"/>
</dbReference>
<dbReference type="InterPro" id="IPR014284">
    <property type="entry name" value="RNA_pol_sigma-70_dom"/>
</dbReference>
<feature type="domain" description="RNA polymerase sigma factor 70 region 4 type 2" evidence="6">
    <location>
        <begin position="121"/>
        <end position="172"/>
    </location>
</feature>
<dbReference type="EMBL" id="VVZV01000004">
    <property type="protein sequence ID" value="KAA5322893.1"/>
    <property type="molecule type" value="Genomic_DNA"/>
</dbReference>
<dbReference type="InterPro" id="IPR013325">
    <property type="entry name" value="RNA_pol_sigma_r2"/>
</dbReference>
<evidence type="ECO:0000313" key="8">
    <source>
        <dbReference type="Proteomes" id="UP000481700"/>
    </source>
</evidence>
<protein>
    <submittedName>
        <fullName evidence="7">RNA polymerase sigma factor</fullName>
    </submittedName>
</protein>
<dbReference type="SUPFAM" id="SSF88946">
    <property type="entry name" value="Sigma2 domain of RNA polymerase sigma factors"/>
    <property type="match status" value="1"/>
</dbReference>
<dbReference type="NCBIfam" id="TIGR02937">
    <property type="entry name" value="sigma70-ECF"/>
    <property type="match status" value="1"/>
</dbReference>
<evidence type="ECO:0000256" key="3">
    <source>
        <dbReference type="ARBA" id="ARBA00023082"/>
    </source>
</evidence>
<dbReference type="GO" id="GO:0006352">
    <property type="term" value="P:DNA-templated transcription initiation"/>
    <property type="evidence" value="ECO:0007669"/>
    <property type="project" value="InterPro"/>
</dbReference>